<comment type="catalytic activity">
    <reaction evidence="3">
        <text>2 GTP = 3',3'-c-di-GMP + 2 diphosphate</text>
        <dbReference type="Rhea" id="RHEA:24898"/>
        <dbReference type="ChEBI" id="CHEBI:33019"/>
        <dbReference type="ChEBI" id="CHEBI:37565"/>
        <dbReference type="ChEBI" id="CHEBI:58805"/>
        <dbReference type="EC" id="2.7.7.65"/>
    </reaction>
</comment>
<dbReference type="SMART" id="SM00267">
    <property type="entry name" value="GGDEF"/>
    <property type="match status" value="1"/>
</dbReference>
<protein>
    <recommendedName>
        <fullName evidence="2">diguanylate cyclase</fullName>
        <ecNumber evidence="2">2.7.7.65</ecNumber>
    </recommendedName>
</protein>
<dbReference type="InterPro" id="IPR043128">
    <property type="entry name" value="Rev_trsase/Diguanyl_cyclase"/>
</dbReference>
<feature type="compositionally biased region" description="Basic and acidic residues" evidence="4">
    <location>
        <begin position="12"/>
        <end position="24"/>
    </location>
</feature>
<dbReference type="AlphaFoldDB" id="A0A917GKD9"/>
<evidence type="ECO:0000259" key="5">
    <source>
        <dbReference type="PROSITE" id="PS50887"/>
    </source>
</evidence>
<evidence type="ECO:0000313" key="7">
    <source>
        <dbReference type="Proteomes" id="UP000627715"/>
    </source>
</evidence>
<evidence type="ECO:0000256" key="4">
    <source>
        <dbReference type="SAM" id="MobiDB-lite"/>
    </source>
</evidence>
<dbReference type="Proteomes" id="UP000627715">
    <property type="component" value="Unassembled WGS sequence"/>
</dbReference>
<dbReference type="InterPro" id="IPR029787">
    <property type="entry name" value="Nucleotide_cyclase"/>
</dbReference>
<proteinExistence type="predicted"/>
<dbReference type="OrthoDB" id="9812260at2"/>
<reference evidence="6" key="1">
    <citation type="journal article" date="2014" name="Int. J. Syst. Evol. Microbiol.">
        <title>Complete genome sequence of Corynebacterium casei LMG S-19264T (=DSM 44701T), isolated from a smear-ripened cheese.</title>
        <authorList>
            <consortium name="US DOE Joint Genome Institute (JGI-PGF)"/>
            <person name="Walter F."/>
            <person name="Albersmeier A."/>
            <person name="Kalinowski J."/>
            <person name="Ruckert C."/>
        </authorList>
    </citation>
    <scope>NUCLEOTIDE SEQUENCE</scope>
    <source>
        <strain evidence="6">CGMCC 1.15425</strain>
    </source>
</reference>
<gene>
    <name evidence="6" type="ORF">GCM10011403_02330</name>
</gene>
<dbReference type="PANTHER" id="PTHR45138">
    <property type="entry name" value="REGULATORY COMPONENTS OF SENSORY TRANSDUCTION SYSTEM"/>
    <property type="match status" value="1"/>
</dbReference>
<dbReference type="Gene3D" id="3.30.70.270">
    <property type="match status" value="1"/>
</dbReference>
<organism evidence="6 7">
    <name type="scientific">Pseudohongiella nitratireducens</name>
    <dbReference type="NCBI Taxonomy" id="1768907"/>
    <lineage>
        <taxon>Bacteria</taxon>
        <taxon>Pseudomonadati</taxon>
        <taxon>Pseudomonadota</taxon>
        <taxon>Gammaproteobacteria</taxon>
        <taxon>Pseudomonadales</taxon>
        <taxon>Pseudohongiellaceae</taxon>
        <taxon>Pseudohongiella</taxon>
    </lineage>
</organism>
<dbReference type="NCBIfam" id="TIGR00254">
    <property type="entry name" value="GGDEF"/>
    <property type="match status" value="1"/>
</dbReference>
<comment type="caution">
    <text evidence="6">The sequence shown here is derived from an EMBL/GenBank/DDBJ whole genome shotgun (WGS) entry which is preliminary data.</text>
</comment>
<evidence type="ECO:0000256" key="2">
    <source>
        <dbReference type="ARBA" id="ARBA00012528"/>
    </source>
</evidence>
<dbReference type="SUPFAM" id="SSF55073">
    <property type="entry name" value="Nucleotide cyclase"/>
    <property type="match status" value="1"/>
</dbReference>
<name>A0A917GKD9_9GAMM</name>
<dbReference type="Pfam" id="PF00990">
    <property type="entry name" value="GGDEF"/>
    <property type="match status" value="1"/>
</dbReference>
<feature type="domain" description="GGDEF" evidence="5">
    <location>
        <begin position="172"/>
        <end position="304"/>
    </location>
</feature>
<dbReference type="InterPro" id="IPR050469">
    <property type="entry name" value="Diguanylate_Cyclase"/>
</dbReference>
<dbReference type="EC" id="2.7.7.65" evidence="2"/>
<dbReference type="PROSITE" id="PS50887">
    <property type="entry name" value="GGDEF"/>
    <property type="match status" value="1"/>
</dbReference>
<dbReference type="GO" id="GO:0052621">
    <property type="term" value="F:diguanylate cyclase activity"/>
    <property type="evidence" value="ECO:0007669"/>
    <property type="project" value="UniProtKB-EC"/>
</dbReference>
<dbReference type="EMBL" id="BMIY01000001">
    <property type="protein sequence ID" value="GGG48803.1"/>
    <property type="molecule type" value="Genomic_DNA"/>
</dbReference>
<dbReference type="PANTHER" id="PTHR45138:SF9">
    <property type="entry name" value="DIGUANYLATE CYCLASE DGCM-RELATED"/>
    <property type="match status" value="1"/>
</dbReference>
<accession>A0A917GKD9</accession>
<dbReference type="InterPro" id="IPR000160">
    <property type="entry name" value="GGDEF_dom"/>
</dbReference>
<dbReference type="RefSeq" id="WP_068812605.1">
    <property type="nucleotide sequence ID" value="NZ_BMIY01000001.1"/>
</dbReference>
<evidence type="ECO:0000256" key="1">
    <source>
        <dbReference type="ARBA" id="ARBA00001946"/>
    </source>
</evidence>
<keyword evidence="7" id="KW-1185">Reference proteome</keyword>
<evidence type="ECO:0000313" key="6">
    <source>
        <dbReference type="EMBL" id="GGG48803.1"/>
    </source>
</evidence>
<dbReference type="FunFam" id="3.30.70.270:FF:000001">
    <property type="entry name" value="Diguanylate cyclase domain protein"/>
    <property type="match status" value="1"/>
</dbReference>
<comment type="cofactor">
    <cofactor evidence="1">
        <name>Mg(2+)</name>
        <dbReference type="ChEBI" id="CHEBI:18420"/>
    </cofactor>
</comment>
<evidence type="ECO:0000256" key="3">
    <source>
        <dbReference type="ARBA" id="ARBA00034247"/>
    </source>
</evidence>
<dbReference type="CDD" id="cd01949">
    <property type="entry name" value="GGDEF"/>
    <property type="match status" value="1"/>
</dbReference>
<reference evidence="6" key="2">
    <citation type="submission" date="2020-09" db="EMBL/GenBank/DDBJ databases">
        <authorList>
            <person name="Sun Q."/>
            <person name="Zhou Y."/>
        </authorList>
    </citation>
    <scope>NUCLEOTIDE SEQUENCE</scope>
    <source>
        <strain evidence="6">CGMCC 1.15425</strain>
    </source>
</reference>
<sequence>MELAKATLDSQDQQRSHSASADKKAGDKNLSALYWRLLSQLQASLHNQQILATFHERVAEHFAIDGISYAAYPQADLLLIGEQQPHQAAYRLRARDDDFGELTLFRHKRLLPEELADLELLLGTLISPLRNARQYQNAIKASRKDPLTGLGNRMAMTEQLEQEIAIANRHQRPLSLMLLDIDKFKSVNDTHGHQVGDQVLRQFSDLLGRLNRQSDQSYRFGGEEFVIILRDTEAKGAMVAAERIRNAIASQTITANQADFQITASIGLAAYQSGDSTDSMIRRADMAMYKIKNRGGNDFCCAENTHLIHSTGE</sequence>
<feature type="region of interest" description="Disordered" evidence="4">
    <location>
        <begin position="1"/>
        <end position="24"/>
    </location>
</feature>